<accession>A0A8B4S767</accession>
<evidence type="ECO:0000313" key="1">
    <source>
        <dbReference type="EMBL" id="SUY78293.1"/>
    </source>
</evidence>
<comment type="caution">
    <text evidence="1">The sequence shown here is derived from an EMBL/GenBank/DDBJ whole genome shotgun (WGS) entry which is preliminary data.</text>
</comment>
<dbReference type="Proteomes" id="UP000255070">
    <property type="component" value="Unassembled WGS sequence"/>
</dbReference>
<proteinExistence type="predicted"/>
<evidence type="ECO:0000313" key="2">
    <source>
        <dbReference type="Proteomes" id="UP000255070"/>
    </source>
</evidence>
<keyword evidence="2" id="KW-1185">Reference proteome</keyword>
<protein>
    <submittedName>
        <fullName evidence="1">Uncharacterized protein</fullName>
    </submittedName>
</protein>
<name>A0A8B4S767_COMTE</name>
<reference evidence="1 2" key="1">
    <citation type="submission" date="2018-06" db="EMBL/GenBank/DDBJ databases">
        <authorList>
            <consortium name="Pathogen Informatics"/>
            <person name="Doyle S."/>
        </authorList>
    </citation>
    <scope>NUCLEOTIDE SEQUENCE [LARGE SCALE GENOMIC DNA]</scope>
    <source>
        <strain evidence="1 2">NCTC10698</strain>
    </source>
</reference>
<sequence length="42" mass="4763">MDHNGIPIGQSFCGMDIKIHANSLGQRSFQNLRQTYAKLWSV</sequence>
<organism evidence="1 2">
    <name type="scientific">Comamonas testosteroni</name>
    <name type="common">Pseudomonas testosteroni</name>
    <dbReference type="NCBI Taxonomy" id="285"/>
    <lineage>
        <taxon>Bacteria</taxon>
        <taxon>Pseudomonadati</taxon>
        <taxon>Pseudomonadota</taxon>
        <taxon>Betaproteobacteria</taxon>
        <taxon>Burkholderiales</taxon>
        <taxon>Comamonadaceae</taxon>
        <taxon>Comamonas</taxon>
    </lineage>
</organism>
<dbReference type="EMBL" id="UFXL01000001">
    <property type="protein sequence ID" value="SUY78293.1"/>
    <property type="molecule type" value="Genomic_DNA"/>
</dbReference>
<gene>
    <name evidence="1" type="ORF">NCTC10698_03207</name>
</gene>
<dbReference type="AlphaFoldDB" id="A0A8B4S767"/>